<evidence type="ECO:0000313" key="2">
    <source>
        <dbReference type="Proteomes" id="UP000027222"/>
    </source>
</evidence>
<keyword evidence="2" id="KW-1185">Reference proteome</keyword>
<proteinExistence type="predicted"/>
<dbReference type="Gene3D" id="3.80.10.10">
    <property type="entry name" value="Ribonuclease Inhibitor"/>
    <property type="match status" value="1"/>
</dbReference>
<dbReference type="Proteomes" id="UP000027222">
    <property type="component" value="Unassembled WGS sequence"/>
</dbReference>
<organism evidence="1 2">
    <name type="scientific">Galerina marginata (strain CBS 339.88)</name>
    <dbReference type="NCBI Taxonomy" id="685588"/>
    <lineage>
        <taxon>Eukaryota</taxon>
        <taxon>Fungi</taxon>
        <taxon>Dikarya</taxon>
        <taxon>Basidiomycota</taxon>
        <taxon>Agaricomycotina</taxon>
        <taxon>Agaricomycetes</taxon>
        <taxon>Agaricomycetidae</taxon>
        <taxon>Agaricales</taxon>
        <taxon>Agaricineae</taxon>
        <taxon>Strophariaceae</taxon>
        <taxon>Galerina</taxon>
    </lineage>
</organism>
<dbReference type="AlphaFoldDB" id="A0A067SEJ5"/>
<gene>
    <name evidence="1" type="ORF">GALMADRAFT_256203</name>
</gene>
<reference evidence="2" key="1">
    <citation type="journal article" date="2014" name="Proc. Natl. Acad. Sci. U.S.A.">
        <title>Extensive sampling of basidiomycete genomes demonstrates inadequacy of the white-rot/brown-rot paradigm for wood decay fungi.</title>
        <authorList>
            <person name="Riley R."/>
            <person name="Salamov A.A."/>
            <person name="Brown D.W."/>
            <person name="Nagy L.G."/>
            <person name="Floudas D."/>
            <person name="Held B.W."/>
            <person name="Levasseur A."/>
            <person name="Lombard V."/>
            <person name="Morin E."/>
            <person name="Otillar R."/>
            <person name="Lindquist E.A."/>
            <person name="Sun H."/>
            <person name="LaButti K.M."/>
            <person name="Schmutz J."/>
            <person name="Jabbour D."/>
            <person name="Luo H."/>
            <person name="Baker S.E."/>
            <person name="Pisabarro A.G."/>
            <person name="Walton J.D."/>
            <person name="Blanchette R.A."/>
            <person name="Henrissat B."/>
            <person name="Martin F."/>
            <person name="Cullen D."/>
            <person name="Hibbett D.S."/>
            <person name="Grigoriev I.V."/>
        </authorList>
    </citation>
    <scope>NUCLEOTIDE SEQUENCE [LARGE SCALE GENOMIC DNA]</scope>
    <source>
        <strain evidence="2">CBS 339.88</strain>
    </source>
</reference>
<dbReference type="OrthoDB" id="2988745at2759"/>
<evidence type="ECO:0000313" key="1">
    <source>
        <dbReference type="EMBL" id="KDR69350.1"/>
    </source>
</evidence>
<sequence>MSKRVNVGTTLQNYATVLPVEIWRECFMHLGISEHKRLAEICRFFHDICLAFIFKSITFSSHTVFYKSSSPQAMTSQLEKLTDYIARFTTLAMSPRYASLVRKCTLRHSLRLSTSLVEDVAKLAKDTYESFIQAFVECLPQFVNIREIRIGCEKKMDRRVLSVLATLPQVEKLSLTSVRFGVHQLKPQIKVKKLWIHNSTSDTNPNKAAKRLELFSSEHLEELYIFSKADAPKIFLALTNQGPLKNLTNLSLELNPKDLDILCRFLAMCPHIESLRVILGCNDDTTKRIAFPSLPRSTVPFLQSFSGHESVAKVFVPGRSVKKVCIRQRGTRMDRHYSDMEDIIPYLCQSTGPVIDLEFMNMQSEPDVMALLATRLPRLSRLTLELNHEKVFPQEDPHSIQLEVARANEHVSRQTRKAASQSNDVMEPIDDHAFYMSLMHWTAHGRVVLPPSLETLHLLDDFSSDVVPFVPDFESDSEFESDSDSNNWDRCAKEKPKKPKMVPYTFAMAESIFDTISVQYPALQRLTIGNIHEGKEWIKSTNKKWNFLCRK</sequence>
<dbReference type="HOGENOM" id="CLU_041169_0_0_1"/>
<evidence type="ECO:0008006" key="3">
    <source>
        <dbReference type="Google" id="ProtNLM"/>
    </source>
</evidence>
<name>A0A067SEJ5_GALM3</name>
<dbReference type="SUPFAM" id="SSF52047">
    <property type="entry name" value="RNI-like"/>
    <property type="match status" value="1"/>
</dbReference>
<dbReference type="EMBL" id="KL142403">
    <property type="protein sequence ID" value="KDR69350.1"/>
    <property type="molecule type" value="Genomic_DNA"/>
</dbReference>
<protein>
    <recommendedName>
        <fullName evidence="3">F-box domain-containing protein</fullName>
    </recommendedName>
</protein>
<accession>A0A067SEJ5</accession>
<dbReference type="STRING" id="685588.A0A067SEJ5"/>
<dbReference type="InterPro" id="IPR032675">
    <property type="entry name" value="LRR_dom_sf"/>
</dbReference>